<dbReference type="SUPFAM" id="SSF160240">
    <property type="entry name" value="Cation efflux protein cytoplasmic domain-like"/>
    <property type="match status" value="1"/>
</dbReference>
<dbReference type="SUPFAM" id="SSF161111">
    <property type="entry name" value="Cation efflux protein transmembrane domain-like"/>
    <property type="match status" value="1"/>
</dbReference>
<feature type="domain" description="Cation efflux protein cytoplasmic" evidence="10">
    <location>
        <begin position="213"/>
        <end position="291"/>
    </location>
</feature>
<comment type="similarity">
    <text evidence="2">Belongs to the cation diffusion facilitator (CDF) transporter (TC 2.A.4) family. SLC30A subfamily.</text>
</comment>
<dbReference type="EMBL" id="VDFQ02000004">
    <property type="protein sequence ID" value="KAA1422257.1"/>
    <property type="molecule type" value="Genomic_DNA"/>
</dbReference>
<dbReference type="GO" id="GO:0005886">
    <property type="term" value="C:plasma membrane"/>
    <property type="evidence" value="ECO:0007669"/>
    <property type="project" value="TreeGrafter"/>
</dbReference>
<evidence type="ECO:0000313" key="11">
    <source>
        <dbReference type="EMBL" id="KAA1422257.1"/>
    </source>
</evidence>
<evidence type="ECO:0000259" key="9">
    <source>
        <dbReference type="Pfam" id="PF01545"/>
    </source>
</evidence>
<evidence type="ECO:0000256" key="8">
    <source>
        <dbReference type="SAM" id="Phobius"/>
    </source>
</evidence>
<dbReference type="AlphaFoldDB" id="A0A5Q6RW48"/>
<protein>
    <submittedName>
        <fullName evidence="11">Cation transporter</fullName>
    </submittedName>
</protein>
<dbReference type="Gene3D" id="1.20.1510.10">
    <property type="entry name" value="Cation efflux protein transmembrane domain"/>
    <property type="match status" value="1"/>
</dbReference>
<evidence type="ECO:0000256" key="5">
    <source>
        <dbReference type="ARBA" id="ARBA00022989"/>
    </source>
</evidence>
<dbReference type="Proteomes" id="UP000307768">
    <property type="component" value="Unassembled WGS sequence"/>
</dbReference>
<reference evidence="11 12" key="1">
    <citation type="submission" date="2019-09" db="EMBL/GenBank/DDBJ databases">
        <title>Mumia zhuanghuii sp. nov. isolated from the intestinal contents of plateau pika (Ochotona curzoniae) in the Qinghai-Tibet plateau of China.</title>
        <authorList>
            <person name="Tian Z."/>
        </authorList>
    </citation>
    <scope>NUCLEOTIDE SEQUENCE [LARGE SCALE GENOMIC DNA]</scope>
    <source>
        <strain evidence="12">350</strain>
    </source>
</reference>
<keyword evidence="3" id="KW-0813">Transport</keyword>
<feature type="domain" description="Cation efflux protein transmembrane" evidence="9">
    <location>
        <begin position="20"/>
        <end position="209"/>
    </location>
</feature>
<feature type="transmembrane region" description="Helical" evidence="8">
    <location>
        <begin position="20"/>
        <end position="45"/>
    </location>
</feature>
<dbReference type="InterPro" id="IPR027470">
    <property type="entry name" value="Cation_efflux_CTD"/>
</dbReference>
<evidence type="ECO:0000256" key="3">
    <source>
        <dbReference type="ARBA" id="ARBA00022448"/>
    </source>
</evidence>
<dbReference type="Pfam" id="PF01545">
    <property type="entry name" value="Cation_efflux"/>
    <property type="match status" value="1"/>
</dbReference>
<dbReference type="InterPro" id="IPR027469">
    <property type="entry name" value="Cation_efflux_TMD_sf"/>
</dbReference>
<dbReference type="RefSeq" id="WP_149770213.1">
    <property type="nucleotide sequence ID" value="NZ_VDFQ02000004.1"/>
</dbReference>
<comment type="caution">
    <text evidence="11">The sequence shown here is derived from an EMBL/GenBank/DDBJ whole genome shotgun (WGS) entry which is preliminary data.</text>
</comment>
<keyword evidence="7 8" id="KW-0472">Membrane</keyword>
<gene>
    <name evidence="11" type="ORF">FE697_013920</name>
</gene>
<feature type="transmembrane region" description="Helical" evidence="8">
    <location>
        <begin position="183"/>
        <end position="201"/>
    </location>
</feature>
<keyword evidence="5 8" id="KW-1133">Transmembrane helix</keyword>
<feature type="transmembrane region" description="Helical" evidence="8">
    <location>
        <begin position="51"/>
        <end position="68"/>
    </location>
</feature>
<dbReference type="InterPro" id="IPR002524">
    <property type="entry name" value="Cation_efflux"/>
</dbReference>
<feature type="transmembrane region" description="Helical" evidence="8">
    <location>
        <begin position="151"/>
        <end position="177"/>
    </location>
</feature>
<feature type="transmembrane region" description="Helical" evidence="8">
    <location>
        <begin position="88"/>
        <end position="107"/>
    </location>
</feature>
<dbReference type="GO" id="GO:0005385">
    <property type="term" value="F:zinc ion transmembrane transporter activity"/>
    <property type="evidence" value="ECO:0007669"/>
    <property type="project" value="TreeGrafter"/>
</dbReference>
<proteinExistence type="inferred from homology"/>
<comment type="subcellular location">
    <subcellularLocation>
        <location evidence="1">Membrane</location>
        <topology evidence="1">Multi-pass membrane protein</topology>
    </subcellularLocation>
</comment>
<dbReference type="InterPro" id="IPR058533">
    <property type="entry name" value="Cation_efflux_TM"/>
</dbReference>
<dbReference type="NCBIfam" id="TIGR01297">
    <property type="entry name" value="CDF"/>
    <property type="match status" value="1"/>
</dbReference>
<dbReference type="PANTHER" id="PTHR11562:SF17">
    <property type="entry name" value="RE54080P-RELATED"/>
    <property type="match status" value="1"/>
</dbReference>
<organism evidence="11 12">
    <name type="scientific">Mumia zhuanghuii</name>
    <dbReference type="NCBI Taxonomy" id="2585211"/>
    <lineage>
        <taxon>Bacteria</taxon>
        <taxon>Bacillati</taxon>
        <taxon>Actinomycetota</taxon>
        <taxon>Actinomycetes</taxon>
        <taxon>Propionibacteriales</taxon>
        <taxon>Nocardioidaceae</taxon>
        <taxon>Mumia</taxon>
    </lineage>
</organism>
<dbReference type="Pfam" id="PF16916">
    <property type="entry name" value="ZT_dimer"/>
    <property type="match status" value="1"/>
</dbReference>
<name>A0A5Q6RW48_9ACTN</name>
<keyword evidence="4 8" id="KW-0812">Transmembrane</keyword>
<evidence type="ECO:0000256" key="6">
    <source>
        <dbReference type="ARBA" id="ARBA00023065"/>
    </source>
</evidence>
<accession>A0A5Q6RW48</accession>
<evidence type="ECO:0000256" key="1">
    <source>
        <dbReference type="ARBA" id="ARBA00004141"/>
    </source>
</evidence>
<evidence type="ECO:0000259" key="10">
    <source>
        <dbReference type="Pfam" id="PF16916"/>
    </source>
</evidence>
<sequence>MGHDHAHGTPSAQHRPRLALVLGLTVLVLVIEVVAAALTGSLALLADAGHMLSDTFGLAMALVAVTVAQRQGSPRRTFGYHRSEILAAGLNGLVLLVLCAVVAVSAIRRLGDAPEVDSPWMLAAGALGLAANVVGLIVLRRGAQESLNVRGAYLEVLGDAIGSVAVIVAAVVIMLTGWYGADAVASLAIAALIAPRAIGLLREVADVLLESTPRGLDLDELRAHMREAPGVLDVHDLHVWTITSGMPVMSAHVVVDDVVLEVDAGHGVLDHLRSCLSDHFDVEHSTFQLEPASHAATEHHTHR</sequence>
<evidence type="ECO:0000256" key="4">
    <source>
        <dbReference type="ARBA" id="ARBA00022692"/>
    </source>
</evidence>
<dbReference type="PANTHER" id="PTHR11562">
    <property type="entry name" value="CATION EFFLUX PROTEIN/ ZINC TRANSPORTER"/>
    <property type="match status" value="1"/>
</dbReference>
<dbReference type="Gene3D" id="3.30.70.1350">
    <property type="entry name" value="Cation efflux protein, cytoplasmic domain"/>
    <property type="match status" value="1"/>
</dbReference>
<evidence type="ECO:0000256" key="7">
    <source>
        <dbReference type="ARBA" id="ARBA00023136"/>
    </source>
</evidence>
<evidence type="ECO:0000313" key="12">
    <source>
        <dbReference type="Proteomes" id="UP000307768"/>
    </source>
</evidence>
<evidence type="ECO:0000256" key="2">
    <source>
        <dbReference type="ARBA" id="ARBA00008873"/>
    </source>
</evidence>
<dbReference type="OrthoDB" id="9809646at2"/>
<dbReference type="InterPro" id="IPR036837">
    <property type="entry name" value="Cation_efflux_CTD_sf"/>
</dbReference>
<feature type="transmembrane region" description="Helical" evidence="8">
    <location>
        <begin position="119"/>
        <end position="139"/>
    </location>
</feature>
<dbReference type="InterPro" id="IPR050681">
    <property type="entry name" value="CDF/SLC30A"/>
</dbReference>
<keyword evidence="6" id="KW-0406">Ion transport</keyword>